<dbReference type="SFLD" id="SFLDG01129">
    <property type="entry name" value="C1.5:_HAD__Beta-PGM__Phosphata"/>
    <property type="match status" value="1"/>
</dbReference>
<keyword evidence="1" id="KW-0378">Hydrolase</keyword>
<proteinExistence type="predicted"/>
<dbReference type="AlphaFoldDB" id="A0A4Q2IU75"/>
<keyword evidence="2" id="KW-1185">Reference proteome</keyword>
<organism evidence="1 2">
    <name type="scientific">Sphingomonas desiccabilis</name>
    <dbReference type="NCBI Taxonomy" id="429134"/>
    <lineage>
        <taxon>Bacteria</taxon>
        <taxon>Pseudomonadati</taxon>
        <taxon>Pseudomonadota</taxon>
        <taxon>Alphaproteobacteria</taxon>
        <taxon>Sphingomonadales</taxon>
        <taxon>Sphingomonadaceae</taxon>
        <taxon>Sphingomonas</taxon>
    </lineage>
</organism>
<sequence length="265" mass="28420">MWCCRPAPPGAAPERGRRPPVLPAHSCVEPRLCRHHLSGREPSDVKYRAVFFDVDGTLVDSNDMHVLAWEEAFRSIEADFDRATIHGQIGKGKDMLVPTLIPDADAELIEQLGEAHGAVFKPDLLEQVRPFPGAHDLLARVHAAGQAVVLASSASAEEVDHYLDLLDARGLVHASTSSGDVEHTKPAPDIYAAALKKVAPLSAEEVLVVGDSPYDVEAASKCGIATIALLSGKFPEKTLREAGAIAIYDDVAALLAEYDRSPLGR</sequence>
<comment type="caution">
    <text evidence="1">The sequence shown here is derived from an EMBL/GenBank/DDBJ whole genome shotgun (WGS) entry which is preliminary data.</text>
</comment>
<dbReference type="Proteomes" id="UP000292347">
    <property type="component" value="Unassembled WGS sequence"/>
</dbReference>
<dbReference type="InterPro" id="IPR006439">
    <property type="entry name" value="HAD-SF_hydro_IA"/>
</dbReference>
<dbReference type="NCBIfam" id="TIGR01509">
    <property type="entry name" value="HAD-SF-IA-v3"/>
    <property type="match status" value="1"/>
</dbReference>
<dbReference type="Gene3D" id="3.40.50.1000">
    <property type="entry name" value="HAD superfamily/HAD-like"/>
    <property type="match status" value="1"/>
</dbReference>
<dbReference type="SFLD" id="SFLDS00003">
    <property type="entry name" value="Haloacid_Dehalogenase"/>
    <property type="match status" value="1"/>
</dbReference>
<dbReference type="GO" id="GO:0005829">
    <property type="term" value="C:cytosol"/>
    <property type="evidence" value="ECO:0007669"/>
    <property type="project" value="TreeGrafter"/>
</dbReference>
<dbReference type="Pfam" id="PF13419">
    <property type="entry name" value="HAD_2"/>
    <property type="match status" value="1"/>
</dbReference>
<dbReference type="NCBIfam" id="TIGR01549">
    <property type="entry name" value="HAD-SF-IA-v1"/>
    <property type="match status" value="1"/>
</dbReference>
<dbReference type="GO" id="GO:0008967">
    <property type="term" value="F:phosphoglycolate phosphatase activity"/>
    <property type="evidence" value="ECO:0007669"/>
    <property type="project" value="TreeGrafter"/>
</dbReference>
<evidence type="ECO:0000313" key="1">
    <source>
        <dbReference type="EMBL" id="RXZ32050.1"/>
    </source>
</evidence>
<dbReference type="InterPro" id="IPR036412">
    <property type="entry name" value="HAD-like_sf"/>
</dbReference>
<reference evidence="1 2" key="1">
    <citation type="submission" date="2019-01" db="EMBL/GenBank/DDBJ databases">
        <title>Sphingomonas mucosissima sp. nov. and Sphingomonas desiccabilis sp. nov., from biological soil crusts in the Colorado Plateau, USA.</title>
        <authorList>
            <person name="Zhu D."/>
        </authorList>
    </citation>
    <scope>NUCLEOTIDE SEQUENCE [LARGE SCALE GENOMIC DNA]</scope>
    <source>
        <strain evidence="1 2">CP1D</strain>
    </source>
</reference>
<dbReference type="InterPro" id="IPR023198">
    <property type="entry name" value="PGP-like_dom2"/>
</dbReference>
<dbReference type="PANTHER" id="PTHR43434">
    <property type="entry name" value="PHOSPHOGLYCOLATE PHOSPHATASE"/>
    <property type="match status" value="1"/>
</dbReference>
<dbReference type="InterPro" id="IPR023214">
    <property type="entry name" value="HAD_sf"/>
</dbReference>
<dbReference type="GO" id="GO:0006281">
    <property type="term" value="P:DNA repair"/>
    <property type="evidence" value="ECO:0007669"/>
    <property type="project" value="TreeGrafter"/>
</dbReference>
<dbReference type="SUPFAM" id="SSF56784">
    <property type="entry name" value="HAD-like"/>
    <property type="match status" value="1"/>
</dbReference>
<evidence type="ECO:0000313" key="2">
    <source>
        <dbReference type="Proteomes" id="UP000292347"/>
    </source>
</evidence>
<dbReference type="OrthoDB" id="9797743at2"/>
<gene>
    <name evidence="1" type="ORF">EO081_12795</name>
</gene>
<dbReference type="InterPro" id="IPR041492">
    <property type="entry name" value="HAD_2"/>
</dbReference>
<dbReference type="InterPro" id="IPR050155">
    <property type="entry name" value="HAD-like_hydrolase_sf"/>
</dbReference>
<accession>A0A4Q2IU75</accession>
<protein>
    <submittedName>
        <fullName evidence="1">HAD family hydrolase</fullName>
    </submittedName>
</protein>
<dbReference type="CDD" id="cd07505">
    <property type="entry name" value="HAD_BPGM-like"/>
    <property type="match status" value="1"/>
</dbReference>
<dbReference type="SFLD" id="SFLDG01135">
    <property type="entry name" value="C1.5.6:_HAD__Beta-PGM__Phospha"/>
    <property type="match status" value="1"/>
</dbReference>
<name>A0A4Q2IU75_9SPHN</name>
<dbReference type="Gene3D" id="1.10.150.240">
    <property type="entry name" value="Putative phosphatase, domain 2"/>
    <property type="match status" value="1"/>
</dbReference>
<dbReference type="PANTHER" id="PTHR43434:SF16">
    <property type="entry name" value="BLL8046 PROTEIN"/>
    <property type="match status" value="1"/>
</dbReference>
<dbReference type="EMBL" id="SDPT01000002">
    <property type="protein sequence ID" value="RXZ32050.1"/>
    <property type="molecule type" value="Genomic_DNA"/>
</dbReference>